<dbReference type="Proteomes" id="UP000229278">
    <property type="component" value="Unassembled WGS sequence"/>
</dbReference>
<sequence>MNGLLFSLALGTALIVLANVVLVRFIHVSAKQAAAVMVLVILGLYVPYAILFWPGGDVFAIHLAIYLMASFVCAILLGARVEGQRLCWEPVAISGFFIFVVMSGAVFIAVAEHGLPPSVRDWLLPDKAGQRGIMSSFPGVVSHDYHKKESLYNQYLKQVERQRQRGWRVRKGWVHSAPRVNEATPFRVAVETRDAVPVTGARVTGMFLRPSSNKLDVGFDLPEIAPGIYEASIALSVVGHWDLVLQIRKDEELHEIRARTRVLAHRRL</sequence>
<dbReference type="InterPro" id="IPR008620">
    <property type="entry name" value="FixH"/>
</dbReference>
<dbReference type="EMBL" id="PDTV01000011">
    <property type="protein sequence ID" value="PIE82852.1"/>
    <property type="molecule type" value="Genomic_DNA"/>
</dbReference>
<reference evidence="2 3" key="1">
    <citation type="submission" date="2017-10" db="EMBL/GenBank/DDBJ databases">
        <title>Novel microbial diversity and functional potential in the marine mammal oral microbiome.</title>
        <authorList>
            <person name="Dudek N.K."/>
            <person name="Sun C.L."/>
            <person name="Burstein D."/>
            <person name="Kantor R.S."/>
            <person name="Aliaga Goltsman D.S."/>
            <person name="Bik E.M."/>
            <person name="Thomas B.C."/>
            <person name="Banfield J.F."/>
            <person name="Relman D.A."/>
        </authorList>
    </citation>
    <scope>NUCLEOTIDE SEQUENCE [LARGE SCALE GENOMIC DNA]</scope>
    <source>
        <strain evidence="2">DOLJORAL78_50_517</strain>
    </source>
</reference>
<evidence type="ECO:0000256" key="1">
    <source>
        <dbReference type="SAM" id="Phobius"/>
    </source>
</evidence>
<protein>
    <recommendedName>
        <fullName evidence="4">Nitrogen fixation protein FixH</fullName>
    </recommendedName>
</protein>
<gene>
    <name evidence="2" type="ORF">CSA09_04695</name>
</gene>
<evidence type="ECO:0000313" key="2">
    <source>
        <dbReference type="EMBL" id="PIE82852.1"/>
    </source>
</evidence>
<keyword evidence="1" id="KW-1133">Transmembrane helix</keyword>
<feature type="transmembrane region" description="Helical" evidence="1">
    <location>
        <begin position="59"/>
        <end position="79"/>
    </location>
</feature>
<organism evidence="2 3">
    <name type="scientific">Candidatus Contendibacter odensensis</name>
    <dbReference type="NCBI Taxonomy" id="1400860"/>
    <lineage>
        <taxon>Bacteria</taxon>
        <taxon>Pseudomonadati</taxon>
        <taxon>Pseudomonadota</taxon>
        <taxon>Gammaproteobacteria</taxon>
        <taxon>Candidatus Competibacteraceae</taxon>
        <taxon>Candidatus Contendibacter</taxon>
    </lineage>
</organism>
<feature type="transmembrane region" description="Helical" evidence="1">
    <location>
        <begin position="91"/>
        <end position="111"/>
    </location>
</feature>
<dbReference type="Pfam" id="PF05751">
    <property type="entry name" value="FixH"/>
    <property type="match status" value="1"/>
</dbReference>
<accession>A0A2G6PEC1</accession>
<name>A0A2G6PEC1_9GAMM</name>
<feature type="transmembrane region" description="Helical" evidence="1">
    <location>
        <begin position="6"/>
        <end position="26"/>
    </location>
</feature>
<proteinExistence type="predicted"/>
<dbReference type="AlphaFoldDB" id="A0A2G6PEC1"/>
<evidence type="ECO:0000313" key="3">
    <source>
        <dbReference type="Proteomes" id="UP000229278"/>
    </source>
</evidence>
<keyword evidence="1" id="KW-0472">Membrane</keyword>
<keyword evidence="1" id="KW-0812">Transmembrane</keyword>
<comment type="caution">
    <text evidence="2">The sequence shown here is derived from an EMBL/GenBank/DDBJ whole genome shotgun (WGS) entry which is preliminary data.</text>
</comment>
<feature type="transmembrane region" description="Helical" evidence="1">
    <location>
        <begin position="33"/>
        <end position="53"/>
    </location>
</feature>
<evidence type="ECO:0008006" key="4">
    <source>
        <dbReference type="Google" id="ProtNLM"/>
    </source>
</evidence>